<dbReference type="Gene3D" id="3.40.50.410">
    <property type="entry name" value="von Willebrand factor, type A domain"/>
    <property type="match status" value="1"/>
</dbReference>
<sequence length="442" mass="48391">MPPWKMPGVDISHFRTARPHQAPGTSPPTTTPSAPTNSLPMPPGTSQIMTIGSEVLRSEPHPPAPPPQVEGSGMPAKVETMIDNGSTELINSTSTSQLSSEEIMTVTASDGPEAGVVKILSPVFEDITKVDNATDSDDVLRFNLLSDKNESLVEGSGANDLELISPLETTTVIMTTSEKSLSEARTMATESSSVPTTESSSKPVIETTLASSNKLSTNTPKKNYNKSSALTIPNNGTRDMKTMNIERELPEESLNATLDCKSILFLLDSSGNVIQQYEKQKKYIEEIVNQLEAKHHRKMSLITFAGRTRQKIVVPLPEEPNGKKFTEKLKSMRLGFKLIFFVVVVEARFLRGVTATGAAISVTTQYVLQKTRNVQVVIVTDGFSFDDVEQQSEALRTVVENEVYVTGRYFPVVRNVLLSIGGTDNNVFFDKKEHRLIDALQC</sequence>
<dbReference type="PROSITE" id="PS50234">
    <property type="entry name" value="VWFA"/>
    <property type="match status" value="1"/>
</dbReference>
<dbReference type="Proteomes" id="UP000005237">
    <property type="component" value="Unassembled WGS sequence"/>
</dbReference>
<accession>A0A8R1I3P9</accession>
<dbReference type="PANTHER" id="PTHR24020:SF84">
    <property type="entry name" value="VWFA DOMAIN-CONTAINING PROTEIN"/>
    <property type="match status" value="1"/>
</dbReference>
<dbReference type="InterPro" id="IPR002035">
    <property type="entry name" value="VWF_A"/>
</dbReference>
<dbReference type="AlphaFoldDB" id="A0A8R1I3P9"/>
<feature type="compositionally biased region" description="Polar residues" evidence="1">
    <location>
        <begin position="208"/>
        <end position="237"/>
    </location>
</feature>
<feature type="compositionally biased region" description="Low complexity" evidence="1">
    <location>
        <begin position="190"/>
        <end position="204"/>
    </location>
</feature>
<keyword evidence="4" id="KW-1185">Reference proteome</keyword>
<dbReference type="PANTHER" id="PTHR24020">
    <property type="entry name" value="COLLAGEN ALPHA"/>
    <property type="match status" value="1"/>
</dbReference>
<feature type="domain" description="VWFA" evidence="2">
    <location>
        <begin position="262"/>
        <end position="442"/>
    </location>
</feature>
<feature type="region of interest" description="Disordered" evidence="1">
    <location>
        <begin position="177"/>
        <end position="238"/>
    </location>
</feature>
<dbReference type="SUPFAM" id="SSF53300">
    <property type="entry name" value="vWA-like"/>
    <property type="match status" value="1"/>
</dbReference>
<evidence type="ECO:0000313" key="3">
    <source>
        <dbReference type="EnsemblMetazoa" id="CJA18348a.1"/>
    </source>
</evidence>
<organism evidence="3 4">
    <name type="scientific">Caenorhabditis japonica</name>
    <dbReference type="NCBI Taxonomy" id="281687"/>
    <lineage>
        <taxon>Eukaryota</taxon>
        <taxon>Metazoa</taxon>
        <taxon>Ecdysozoa</taxon>
        <taxon>Nematoda</taxon>
        <taxon>Chromadorea</taxon>
        <taxon>Rhabditida</taxon>
        <taxon>Rhabditina</taxon>
        <taxon>Rhabditomorpha</taxon>
        <taxon>Rhabditoidea</taxon>
        <taxon>Rhabditidae</taxon>
        <taxon>Peloderinae</taxon>
        <taxon>Caenorhabditis</taxon>
    </lineage>
</organism>
<reference evidence="4" key="1">
    <citation type="submission" date="2010-08" db="EMBL/GenBank/DDBJ databases">
        <authorList>
            <consortium name="Caenorhabditis japonica Sequencing Consortium"/>
            <person name="Wilson R.K."/>
        </authorList>
    </citation>
    <scope>NUCLEOTIDE SEQUENCE [LARGE SCALE GENOMIC DNA]</scope>
    <source>
        <strain evidence="4">DF5081</strain>
    </source>
</reference>
<reference evidence="3" key="2">
    <citation type="submission" date="2022-06" db="UniProtKB">
        <authorList>
            <consortium name="EnsemblMetazoa"/>
        </authorList>
    </citation>
    <scope>IDENTIFICATION</scope>
    <source>
        <strain evidence="3">DF5081</strain>
    </source>
</reference>
<name>A0A8R1I3P9_CAEJA</name>
<evidence type="ECO:0000259" key="2">
    <source>
        <dbReference type="PROSITE" id="PS50234"/>
    </source>
</evidence>
<dbReference type="SMART" id="SM00327">
    <property type="entry name" value="VWA"/>
    <property type="match status" value="1"/>
</dbReference>
<dbReference type="InterPro" id="IPR050525">
    <property type="entry name" value="ECM_Assembly_Org"/>
</dbReference>
<evidence type="ECO:0000313" key="4">
    <source>
        <dbReference type="Proteomes" id="UP000005237"/>
    </source>
</evidence>
<feature type="region of interest" description="Disordered" evidence="1">
    <location>
        <begin position="1"/>
        <end position="72"/>
    </location>
</feature>
<dbReference type="InterPro" id="IPR036465">
    <property type="entry name" value="vWFA_dom_sf"/>
</dbReference>
<evidence type="ECO:0000256" key="1">
    <source>
        <dbReference type="SAM" id="MobiDB-lite"/>
    </source>
</evidence>
<protein>
    <submittedName>
        <fullName evidence="3">VWFA domain-containing protein</fullName>
    </submittedName>
</protein>
<proteinExistence type="predicted"/>
<dbReference type="EnsemblMetazoa" id="CJA18348a.1">
    <property type="protein sequence ID" value="CJA18348a.1"/>
    <property type="gene ID" value="WBGene00137552"/>
</dbReference>